<dbReference type="GO" id="GO:0030246">
    <property type="term" value="F:carbohydrate binding"/>
    <property type="evidence" value="ECO:0007669"/>
    <property type="project" value="UniProtKB-ARBA"/>
</dbReference>
<accession>A0A9D1A4J1</accession>
<evidence type="ECO:0000313" key="5">
    <source>
        <dbReference type="EMBL" id="HIR05628.1"/>
    </source>
</evidence>
<gene>
    <name evidence="5" type="ORF">IAB28_06645</name>
</gene>
<dbReference type="AlphaFoldDB" id="A0A9D1A4J1"/>
<evidence type="ECO:0000256" key="2">
    <source>
        <dbReference type="ARBA" id="ARBA00007639"/>
    </source>
</evidence>
<evidence type="ECO:0000256" key="1">
    <source>
        <dbReference type="ARBA" id="ARBA00004196"/>
    </source>
</evidence>
<reference evidence="5" key="1">
    <citation type="submission" date="2020-10" db="EMBL/GenBank/DDBJ databases">
        <authorList>
            <person name="Gilroy R."/>
        </authorList>
    </citation>
    <scope>NUCLEOTIDE SEQUENCE</scope>
    <source>
        <strain evidence="5">CHK180-2868</strain>
    </source>
</reference>
<dbReference type="EMBL" id="DVGC01000036">
    <property type="protein sequence ID" value="HIR05628.1"/>
    <property type="molecule type" value="Genomic_DNA"/>
</dbReference>
<dbReference type="Gene3D" id="3.40.50.2300">
    <property type="match status" value="2"/>
</dbReference>
<dbReference type="InterPro" id="IPR028082">
    <property type="entry name" value="Peripla_BP_I"/>
</dbReference>
<protein>
    <submittedName>
        <fullName evidence="5">Sugar ABC transporter substrate-binding protein</fullName>
    </submittedName>
</protein>
<dbReference type="Proteomes" id="UP000824250">
    <property type="component" value="Unassembled WGS sequence"/>
</dbReference>
<dbReference type="InterPro" id="IPR025997">
    <property type="entry name" value="SBP_2_dom"/>
</dbReference>
<dbReference type="Pfam" id="PF13407">
    <property type="entry name" value="Peripla_BP_4"/>
    <property type="match status" value="1"/>
</dbReference>
<dbReference type="CDD" id="cd01536">
    <property type="entry name" value="PBP1_ABC_sugar_binding-like"/>
    <property type="match status" value="1"/>
</dbReference>
<dbReference type="PANTHER" id="PTHR46847:SF1">
    <property type="entry name" value="D-ALLOSE-BINDING PERIPLASMIC PROTEIN-RELATED"/>
    <property type="match status" value="1"/>
</dbReference>
<evidence type="ECO:0000313" key="6">
    <source>
        <dbReference type="Proteomes" id="UP000824250"/>
    </source>
</evidence>
<evidence type="ECO:0000256" key="3">
    <source>
        <dbReference type="ARBA" id="ARBA00022729"/>
    </source>
</evidence>
<dbReference type="PANTHER" id="PTHR46847">
    <property type="entry name" value="D-ALLOSE-BINDING PERIPLASMIC PROTEIN-RELATED"/>
    <property type="match status" value="1"/>
</dbReference>
<organism evidence="5 6">
    <name type="scientific">Candidatus Copromonas faecavium</name>
    <name type="common">nom. illeg.</name>
    <dbReference type="NCBI Taxonomy" id="2840740"/>
    <lineage>
        <taxon>Bacteria</taxon>
        <taxon>Bacillati</taxon>
        <taxon>Bacillota</taxon>
        <taxon>Clostridia</taxon>
        <taxon>Lachnospirales</taxon>
        <taxon>Lachnospiraceae</taxon>
        <taxon>Candidatus Copromonas (nom. illeg.)</taxon>
    </lineage>
</organism>
<reference evidence="5" key="2">
    <citation type="journal article" date="2021" name="PeerJ">
        <title>Extensive microbial diversity within the chicken gut microbiome revealed by metagenomics and culture.</title>
        <authorList>
            <person name="Gilroy R."/>
            <person name="Ravi A."/>
            <person name="Getino M."/>
            <person name="Pursley I."/>
            <person name="Horton D.L."/>
            <person name="Alikhan N.F."/>
            <person name="Baker D."/>
            <person name="Gharbi K."/>
            <person name="Hall N."/>
            <person name="Watson M."/>
            <person name="Adriaenssens E.M."/>
            <person name="Foster-Nyarko E."/>
            <person name="Jarju S."/>
            <person name="Secka A."/>
            <person name="Antonio M."/>
            <person name="Oren A."/>
            <person name="Chaudhuri R.R."/>
            <person name="La Ragione R."/>
            <person name="Hildebrand F."/>
            <person name="Pallen M.J."/>
        </authorList>
    </citation>
    <scope>NUCLEOTIDE SEQUENCE</scope>
    <source>
        <strain evidence="5">CHK180-2868</strain>
    </source>
</reference>
<feature type="domain" description="Periplasmic binding protein" evidence="4">
    <location>
        <begin position="39"/>
        <end position="292"/>
    </location>
</feature>
<comment type="caution">
    <text evidence="5">The sequence shown here is derived from an EMBL/GenBank/DDBJ whole genome shotgun (WGS) entry which is preliminary data.</text>
</comment>
<proteinExistence type="inferred from homology"/>
<comment type="subcellular location">
    <subcellularLocation>
        <location evidence="1">Cell envelope</location>
    </subcellularLocation>
</comment>
<sequence>MINKEKAGWCISALLLIFLFLLSSTDLILKEREPEIYPISVILDDTNDEYYANFRKGVDMAAEKYHVDVNFITLYGENSGAEQEELFRREVRDGARAVILAPVDESSKVSVLNQAAEGYPVVLLGTLAFGGSSVYSVAPDMYAMGKNLGEQVVQQENPEIPVCVLSEGLSYTGGQELYQGLTEVLEAHQFQITLVEKQDSDTYRSVIEKTVYPELARTVLIALEPESLYEAADIISGSSVYQEHVEALYGIGSTVGILNEMDRGIIDGLMAYNQFDEGYLSVEKAVKAIAGERPESQEKLDFVYVKAEDLRKGTYEKMLYPME</sequence>
<dbReference type="GO" id="GO:0030313">
    <property type="term" value="C:cell envelope"/>
    <property type="evidence" value="ECO:0007669"/>
    <property type="project" value="UniProtKB-SubCell"/>
</dbReference>
<name>A0A9D1A4J1_9FIRM</name>
<comment type="similarity">
    <text evidence="2">Belongs to the bacterial solute-binding protein 2 family.</text>
</comment>
<keyword evidence="3" id="KW-0732">Signal</keyword>
<dbReference type="SUPFAM" id="SSF53822">
    <property type="entry name" value="Periplasmic binding protein-like I"/>
    <property type="match status" value="1"/>
</dbReference>
<evidence type="ECO:0000259" key="4">
    <source>
        <dbReference type="Pfam" id="PF13407"/>
    </source>
</evidence>